<evidence type="ECO:0000313" key="1">
    <source>
        <dbReference type="EMBL" id="TWO17985.1"/>
    </source>
</evidence>
<organism evidence="1 2">
    <name type="scientific">Campylobacter hyointestinalis</name>
    <dbReference type="NCBI Taxonomy" id="198"/>
    <lineage>
        <taxon>Bacteria</taxon>
        <taxon>Pseudomonadati</taxon>
        <taxon>Campylobacterota</taxon>
        <taxon>Epsilonproteobacteria</taxon>
        <taxon>Campylobacterales</taxon>
        <taxon>Campylobacteraceae</taxon>
        <taxon>Campylobacter</taxon>
    </lineage>
</organism>
<proteinExistence type="predicted"/>
<dbReference type="AlphaFoldDB" id="A0A562X7J4"/>
<gene>
    <name evidence="1" type="ORF">YZ82_08230</name>
</gene>
<evidence type="ECO:0000313" key="2">
    <source>
        <dbReference type="Proteomes" id="UP000321812"/>
    </source>
</evidence>
<dbReference type="EMBL" id="VOAP01000029">
    <property type="protein sequence ID" value="TWO17985.1"/>
    <property type="molecule type" value="Genomic_DNA"/>
</dbReference>
<name>A0A562X7J4_CAMHY</name>
<dbReference type="Proteomes" id="UP000321812">
    <property type="component" value="Unassembled WGS sequence"/>
</dbReference>
<accession>A0A562X7J4</accession>
<reference evidence="1 2" key="1">
    <citation type="submission" date="2019-07" db="EMBL/GenBank/DDBJ databases">
        <title>Rapid identification of Enteric Bacteria from Whole Genome Sequences (WGS) using Average Nucleotide Identity (ANI).</title>
        <authorList>
            <person name="Lane C."/>
        </authorList>
    </citation>
    <scope>NUCLEOTIDE SEQUENCE [LARGE SCALE GENOMIC DNA]</scope>
    <source>
        <strain evidence="1 2">D2411</strain>
    </source>
</reference>
<dbReference type="RefSeq" id="WP_147497601.1">
    <property type="nucleotide sequence ID" value="NZ_VOAP01000029.1"/>
</dbReference>
<protein>
    <submittedName>
        <fullName evidence="1">Uncharacterized protein</fullName>
    </submittedName>
</protein>
<sequence length="98" mass="11986">MSLYERTYERTDDDAYWDRVAERGLKKLGYELDDIVRDYGDYFSKDDIKVLIKFLSRKDKIDKKMSDVENLIYDLDMLKIKFSEYRNDPFCEMLERLE</sequence>
<comment type="caution">
    <text evidence="1">The sequence shown here is derived from an EMBL/GenBank/DDBJ whole genome shotgun (WGS) entry which is preliminary data.</text>
</comment>